<proteinExistence type="predicted"/>
<accession>A0ACC1QRZ1</accession>
<comment type="caution">
    <text evidence="1">The sequence shown here is derived from an EMBL/GenBank/DDBJ whole genome shotgun (WGS) entry which is preliminary data.</text>
</comment>
<evidence type="ECO:0000313" key="1">
    <source>
        <dbReference type="EMBL" id="KAJ3488873.1"/>
    </source>
</evidence>
<dbReference type="EMBL" id="JANAKD010000765">
    <property type="protein sequence ID" value="KAJ3488873.1"/>
    <property type="molecule type" value="Genomic_DNA"/>
</dbReference>
<organism evidence="1 2">
    <name type="scientific">Lecanicillium saksenae</name>
    <dbReference type="NCBI Taxonomy" id="468837"/>
    <lineage>
        <taxon>Eukaryota</taxon>
        <taxon>Fungi</taxon>
        <taxon>Dikarya</taxon>
        <taxon>Ascomycota</taxon>
        <taxon>Pezizomycotina</taxon>
        <taxon>Sordariomycetes</taxon>
        <taxon>Hypocreomycetidae</taxon>
        <taxon>Hypocreales</taxon>
        <taxon>Cordycipitaceae</taxon>
        <taxon>Lecanicillium</taxon>
    </lineage>
</organism>
<name>A0ACC1QRZ1_9HYPO</name>
<protein>
    <submittedName>
        <fullName evidence="1">Uncharacterized protein</fullName>
    </submittedName>
</protein>
<reference evidence="1" key="1">
    <citation type="submission" date="2022-07" db="EMBL/GenBank/DDBJ databases">
        <title>Genome Sequence of Lecanicillium saksenae.</title>
        <authorList>
            <person name="Buettner E."/>
        </authorList>
    </citation>
    <scope>NUCLEOTIDE SEQUENCE</scope>
    <source>
        <strain evidence="1">VT-O1</strain>
    </source>
</reference>
<evidence type="ECO:0000313" key="2">
    <source>
        <dbReference type="Proteomes" id="UP001148737"/>
    </source>
</evidence>
<dbReference type="Proteomes" id="UP001148737">
    <property type="component" value="Unassembled WGS sequence"/>
</dbReference>
<keyword evidence="2" id="KW-1185">Reference proteome</keyword>
<sequence length="214" mass="22262">MFSSPQRLHLFSHFLVDVVTKHIFDGATLDTISTNILRALNTLHGVTARLGYLLVADLIPDVLQAPAGAAEDEALAGQAHAPFVGDDAWQGDLVALAGELLHVLLADAAAAAPATELVAEARGDGELDGVGGDGSVAGCGRARACAGRGLGAGLRHVGVAREVQRVVEDGRGVAVGKVEQKQRHALLVRRHALRSQQQFDEAGVARARRGGRGL</sequence>
<gene>
    <name evidence="1" type="ORF">NLG97_g6110</name>
</gene>